<reference evidence="2" key="1">
    <citation type="submission" date="2019-06" db="EMBL/GenBank/DDBJ databases">
        <authorList>
            <consortium name="Wellcome Sanger Institute Data Sharing"/>
        </authorList>
    </citation>
    <scope>NUCLEOTIDE SEQUENCE [LARGE SCALE GENOMIC DNA]</scope>
</reference>
<feature type="region of interest" description="Disordered" evidence="1">
    <location>
        <begin position="167"/>
        <end position="194"/>
    </location>
</feature>
<dbReference type="AlphaFoldDB" id="A0A672G5G2"/>
<dbReference type="Ensembl" id="ENSSFAT00005012778.1">
    <property type="protein sequence ID" value="ENSSFAP00005012240.1"/>
    <property type="gene ID" value="ENSSFAG00005006794.1"/>
</dbReference>
<sequence length="194" mass="20869">MSSFPRNKRKSVTLSKTIYFKGISGVSVQELDKLLQTPEAALQALVVQILQQDSDDLNGRQDERAEGQSPCVKDGPERPPQRGEDGEAGHVVWLDEGPVVGGEGAGQRHLPQRRHEVGAPQEEEDVVELQADQVLVVDGLAAVEGEQALGVGTLALHQAGGEVLNRAGWQAPGSPSLLESAGFQDTRRSRPSRR</sequence>
<feature type="region of interest" description="Disordered" evidence="1">
    <location>
        <begin position="58"/>
        <end position="121"/>
    </location>
</feature>
<reference evidence="2" key="3">
    <citation type="submission" date="2025-09" db="UniProtKB">
        <authorList>
            <consortium name="Ensembl"/>
        </authorList>
    </citation>
    <scope>IDENTIFICATION</scope>
</reference>
<keyword evidence="3" id="KW-1185">Reference proteome</keyword>
<reference evidence="2" key="2">
    <citation type="submission" date="2025-08" db="UniProtKB">
        <authorList>
            <consortium name="Ensembl"/>
        </authorList>
    </citation>
    <scope>IDENTIFICATION</scope>
</reference>
<evidence type="ECO:0000313" key="2">
    <source>
        <dbReference type="Ensembl" id="ENSSFAP00005012240.1"/>
    </source>
</evidence>
<feature type="compositionally biased region" description="Basic and acidic residues" evidence="1">
    <location>
        <begin position="74"/>
        <end position="88"/>
    </location>
</feature>
<proteinExistence type="predicted"/>
<evidence type="ECO:0000256" key="1">
    <source>
        <dbReference type="SAM" id="MobiDB-lite"/>
    </source>
</evidence>
<evidence type="ECO:0000313" key="3">
    <source>
        <dbReference type="Proteomes" id="UP000472267"/>
    </source>
</evidence>
<dbReference type="InParanoid" id="A0A672G5G2"/>
<accession>A0A672G5G2</accession>
<name>A0A672G5G2_SALFA</name>
<dbReference type="OMA" id="SLTHNAN"/>
<protein>
    <submittedName>
        <fullName evidence="2">Uncharacterized protein</fullName>
    </submittedName>
</protein>
<dbReference type="Proteomes" id="UP000472267">
    <property type="component" value="Chromosome 4"/>
</dbReference>
<organism evidence="2 3">
    <name type="scientific">Salarias fasciatus</name>
    <name type="common">Jewelled blenny</name>
    <name type="synonym">Blennius fasciatus</name>
    <dbReference type="NCBI Taxonomy" id="181472"/>
    <lineage>
        <taxon>Eukaryota</taxon>
        <taxon>Metazoa</taxon>
        <taxon>Chordata</taxon>
        <taxon>Craniata</taxon>
        <taxon>Vertebrata</taxon>
        <taxon>Euteleostomi</taxon>
        <taxon>Actinopterygii</taxon>
        <taxon>Neopterygii</taxon>
        <taxon>Teleostei</taxon>
        <taxon>Neoteleostei</taxon>
        <taxon>Acanthomorphata</taxon>
        <taxon>Ovalentaria</taxon>
        <taxon>Blenniimorphae</taxon>
        <taxon>Blenniiformes</taxon>
        <taxon>Blennioidei</taxon>
        <taxon>Blenniidae</taxon>
        <taxon>Salariinae</taxon>
        <taxon>Salarias</taxon>
    </lineage>
</organism>